<organism evidence="2">
    <name type="scientific">uncultured archaeon MedDCM-OCT-S04-C163</name>
    <dbReference type="NCBI Taxonomy" id="743086"/>
    <lineage>
        <taxon>Archaea</taxon>
        <taxon>environmental samples</taxon>
    </lineage>
</organism>
<keyword evidence="1" id="KW-0812">Transmembrane</keyword>
<reference evidence="2" key="1">
    <citation type="journal article" date="2010" name="ISME J.">
        <title>Metagenome of the Mediterranean deep chlorophyll maximum studied by direct and fosmid library 454 pyrosequencing.</title>
        <authorList>
            <person name="Ghai R."/>
            <person name="Martin-Cuadrado A.B."/>
            <person name="Molto A.G."/>
            <person name="Heredia I.G."/>
            <person name="Cabrera R."/>
            <person name="Martin J."/>
            <person name="Verdu M."/>
            <person name="Deschamps P."/>
            <person name="Moreira D."/>
            <person name="Lopez-Garcia P."/>
            <person name="Mira A."/>
            <person name="Rodriguez-Valera F."/>
        </authorList>
    </citation>
    <scope>NUCLEOTIDE SEQUENCE</scope>
</reference>
<proteinExistence type="predicted"/>
<accession>D6PB98</accession>
<keyword evidence="1" id="KW-1133">Transmembrane helix</keyword>
<dbReference type="AlphaFoldDB" id="D6PB98"/>
<sequence>MVEIQCPHCEEDIELEDGTSGLFDCPHCDKEFSWGSGTKWTLNNVLKWVGTIGTAIIIIGLVLLIIIWYDLTKDGSGCASEMCYDGLAILLPIGIILLGLSIHLILLVIRVIRKMIEES</sequence>
<evidence type="ECO:0000256" key="1">
    <source>
        <dbReference type="SAM" id="Phobius"/>
    </source>
</evidence>
<name>D6PB98_9ARCH</name>
<protein>
    <submittedName>
        <fullName evidence="2">Uncharacterized protein</fullName>
    </submittedName>
</protein>
<evidence type="ECO:0000313" key="2">
    <source>
        <dbReference type="EMBL" id="ADD92999.1"/>
    </source>
</evidence>
<feature type="transmembrane region" description="Helical" evidence="1">
    <location>
        <begin position="89"/>
        <end position="112"/>
    </location>
</feature>
<dbReference type="EMBL" id="GU942960">
    <property type="protein sequence ID" value="ADD92999.1"/>
    <property type="molecule type" value="Genomic_DNA"/>
</dbReference>
<feature type="transmembrane region" description="Helical" evidence="1">
    <location>
        <begin position="48"/>
        <end position="69"/>
    </location>
</feature>
<keyword evidence="1" id="KW-0472">Membrane</keyword>